<keyword evidence="5" id="KW-0805">Transcription regulation</keyword>
<dbReference type="SUPFAM" id="SSF101498">
    <property type="entry name" value="Anti-sigma factor FlgM"/>
    <property type="match status" value="1"/>
</dbReference>
<evidence type="ECO:0000313" key="12">
    <source>
        <dbReference type="Proteomes" id="UP000272193"/>
    </source>
</evidence>
<evidence type="ECO:0000256" key="5">
    <source>
        <dbReference type="ARBA" id="ARBA00023015"/>
    </source>
</evidence>
<evidence type="ECO:0000256" key="2">
    <source>
        <dbReference type="ARBA" id="ARBA00017823"/>
    </source>
</evidence>
<evidence type="ECO:0000256" key="9">
    <source>
        <dbReference type="SAM" id="MobiDB-lite"/>
    </source>
</evidence>
<dbReference type="EMBL" id="RKQL01000002">
    <property type="protein sequence ID" value="RPE70543.1"/>
    <property type="molecule type" value="Genomic_DNA"/>
</dbReference>
<evidence type="ECO:0000259" key="10">
    <source>
        <dbReference type="Pfam" id="PF04316"/>
    </source>
</evidence>
<dbReference type="InterPro" id="IPR007412">
    <property type="entry name" value="FlgM"/>
</dbReference>
<keyword evidence="4" id="KW-1005">Bacterial flagellum biogenesis</keyword>
<comment type="similarity">
    <text evidence="1">Belongs to the FlgM family.</text>
</comment>
<comment type="function">
    <text evidence="7">Responsible for the coupling of flagellin expression to flagellar assembly by preventing expression of the flagellin genes when a component of the middle class of proteins is defective. It negatively regulates flagellar genes by inhibiting the activity of FliA by directly binding to FliA.</text>
</comment>
<name>A0A3N4UJB5_9BURK</name>
<evidence type="ECO:0000256" key="3">
    <source>
        <dbReference type="ARBA" id="ARBA00022491"/>
    </source>
</evidence>
<sequence length="107" mass="10963">MNPIQNALASMISSGSAQSVAAAQAGRAPAVEARPKPSSPGQERVTISDAARRLQAGVAADDPNRAERLGQLRALVAAGQYPADPKAIAQGLLRDSREVLAAVRPVA</sequence>
<dbReference type="GO" id="GO:0044781">
    <property type="term" value="P:bacterial-type flagellum organization"/>
    <property type="evidence" value="ECO:0007669"/>
    <property type="project" value="UniProtKB-KW"/>
</dbReference>
<proteinExistence type="inferred from homology"/>
<dbReference type="RefSeq" id="WP_124221246.1">
    <property type="nucleotide sequence ID" value="NZ_RKQL01000002.1"/>
</dbReference>
<comment type="caution">
    <text evidence="11">The sequence shown here is derived from an EMBL/GenBank/DDBJ whole genome shotgun (WGS) entry which is preliminary data.</text>
</comment>
<evidence type="ECO:0000313" key="11">
    <source>
        <dbReference type="EMBL" id="RPE70543.1"/>
    </source>
</evidence>
<keyword evidence="12" id="KW-1185">Reference proteome</keyword>
<evidence type="ECO:0000256" key="4">
    <source>
        <dbReference type="ARBA" id="ARBA00022795"/>
    </source>
</evidence>
<feature type="region of interest" description="Disordered" evidence="9">
    <location>
        <begin position="19"/>
        <end position="45"/>
    </location>
</feature>
<keyword evidence="6" id="KW-0804">Transcription</keyword>
<dbReference type="AlphaFoldDB" id="A0A3N4UJB5"/>
<protein>
    <recommendedName>
        <fullName evidence="2">Negative regulator of flagellin synthesis</fullName>
    </recommendedName>
    <alternativeName>
        <fullName evidence="8">Anti-sigma-28 factor</fullName>
    </alternativeName>
</protein>
<dbReference type="NCBIfam" id="TIGR03824">
    <property type="entry name" value="FlgM_jcvi"/>
    <property type="match status" value="1"/>
</dbReference>
<dbReference type="InterPro" id="IPR031316">
    <property type="entry name" value="FlgM_C"/>
</dbReference>
<dbReference type="InterPro" id="IPR035890">
    <property type="entry name" value="Anti-sigma-28_factor_FlgM_sf"/>
</dbReference>
<evidence type="ECO:0000256" key="8">
    <source>
        <dbReference type="ARBA" id="ARBA00030117"/>
    </source>
</evidence>
<dbReference type="GO" id="GO:0045892">
    <property type="term" value="P:negative regulation of DNA-templated transcription"/>
    <property type="evidence" value="ECO:0007669"/>
    <property type="project" value="InterPro"/>
</dbReference>
<dbReference type="Pfam" id="PF04316">
    <property type="entry name" value="FlgM"/>
    <property type="match status" value="1"/>
</dbReference>
<reference evidence="11 12" key="1">
    <citation type="submission" date="2018-11" db="EMBL/GenBank/DDBJ databases">
        <title>Genomic Encyclopedia of Type Strains, Phase IV (KMG-IV): sequencing the most valuable type-strain genomes for metagenomic binning, comparative biology and taxonomic classification.</title>
        <authorList>
            <person name="Goeker M."/>
        </authorList>
    </citation>
    <scope>NUCLEOTIDE SEQUENCE [LARGE SCALE GENOMIC DNA]</scope>
    <source>
        <strain evidence="11 12">DSM 101684</strain>
    </source>
</reference>
<feature type="domain" description="Anti-sigma-28 factor FlgM C-terminal" evidence="10">
    <location>
        <begin position="44"/>
        <end position="93"/>
    </location>
</feature>
<gene>
    <name evidence="11" type="ORF">EDC62_1025</name>
</gene>
<keyword evidence="3" id="KW-0678">Repressor</keyword>
<evidence type="ECO:0000256" key="6">
    <source>
        <dbReference type="ARBA" id="ARBA00023163"/>
    </source>
</evidence>
<organism evidence="11 12">
    <name type="scientific">Tibeticola sediminis</name>
    <dbReference type="NCBI Taxonomy" id="1917811"/>
    <lineage>
        <taxon>Bacteria</taxon>
        <taxon>Pseudomonadati</taxon>
        <taxon>Pseudomonadota</taxon>
        <taxon>Betaproteobacteria</taxon>
        <taxon>Burkholderiales</taxon>
        <taxon>Comamonadaceae</taxon>
        <taxon>Tibeticola</taxon>
    </lineage>
</organism>
<evidence type="ECO:0000256" key="7">
    <source>
        <dbReference type="ARBA" id="ARBA00024739"/>
    </source>
</evidence>
<feature type="compositionally biased region" description="Low complexity" evidence="9">
    <location>
        <begin position="19"/>
        <end position="32"/>
    </location>
</feature>
<accession>A0A3N4UJB5</accession>
<evidence type="ECO:0000256" key="1">
    <source>
        <dbReference type="ARBA" id="ARBA00005322"/>
    </source>
</evidence>
<dbReference type="OrthoDB" id="9155318at2"/>
<dbReference type="Proteomes" id="UP000272193">
    <property type="component" value="Unassembled WGS sequence"/>
</dbReference>